<reference evidence="2" key="3">
    <citation type="submission" date="2020-12" db="UniProtKB">
        <authorList>
            <consortium name="EnsemblPlants"/>
        </authorList>
    </citation>
    <scope>IDENTIFICATION</scope>
</reference>
<organism evidence="1">
    <name type="scientific">Physcomitrium patens</name>
    <name type="common">Spreading-leaved earth moss</name>
    <name type="synonym">Physcomitrella patens</name>
    <dbReference type="NCBI Taxonomy" id="3218"/>
    <lineage>
        <taxon>Eukaryota</taxon>
        <taxon>Viridiplantae</taxon>
        <taxon>Streptophyta</taxon>
        <taxon>Embryophyta</taxon>
        <taxon>Bryophyta</taxon>
        <taxon>Bryophytina</taxon>
        <taxon>Bryopsida</taxon>
        <taxon>Funariidae</taxon>
        <taxon>Funariales</taxon>
        <taxon>Funariaceae</taxon>
        <taxon>Physcomitrium</taxon>
    </lineage>
</organism>
<evidence type="ECO:0000313" key="3">
    <source>
        <dbReference type="Proteomes" id="UP000006727"/>
    </source>
</evidence>
<gene>
    <name evidence="1" type="ORF">PHYPA_021141</name>
</gene>
<sequence>MPPPFQCSHSSKMVEACAVVSFEISKVGRSELRKATKGLYRVRHFELSWSSSCWLRKKSEEDIELMQVD</sequence>
<proteinExistence type="predicted"/>
<dbReference type="Gramene" id="Pp3c16_17674V3.1">
    <property type="protein sequence ID" value="Pp3c16_17674V3.1"/>
    <property type="gene ID" value="Pp3c16_17674"/>
</dbReference>
<dbReference type="AlphaFoldDB" id="A0A2K1J919"/>
<reference evidence="1 3" key="1">
    <citation type="journal article" date="2008" name="Science">
        <title>The Physcomitrella genome reveals evolutionary insights into the conquest of land by plants.</title>
        <authorList>
            <person name="Rensing S."/>
            <person name="Lang D."/>
            <person name="Zimmer A."/>
            <person name="Terry A."/>
            <person name="Salamov A."/>
            <person name="Shapiro H."/>
            <person name="Nishiyama T."/>
            <person name="Perroud P.-F."/>
            <person name="Lindquist E."/>
            <person name="Kamisugi Y."/>
            <person name="Tanahashi T."/>
            <person name="Sakakibara K."/>
            <person name="Fujita T."/>
            <person name="Oishi K."/>
            <person name="Shin-I T."/>
            <person name="Kuroki Y."/>
            <person name="Toyoda A."/>
            <person name="Suzuki Y."/>
            <person name="Hashimoto A."/>
            <person name="Yamaguchi K."/>
            <person name="Sugano A."/>
            <person name="Kohara Y."/>
            <person name="Fujiyama A."/>
            <person name="Anterola A."/>
            <person name="Aoki S."/>
            <person name="Ashton N."/>
            <person name="Barbazuk W.B."/>
            <person name="Barker E."/>
            <person name="Bennetzen J."/>
            <person name="Bezanilla M."/>
            <person name="Blankenship R."/>
            <person name="Cho S.H."/>
            <person name="Dutcher S."/>
            <person name="Estelle M."/>
            <person name="Fawcett J.A."/>
            <person name="Gundlach H."/>
            <person name="Hanada K."/>
            <person name="Heyl A."/>
            <person name="Hicks K.A."/>
            <person name="Hugh J."/>
            <person name="Lohr M."/>
            <person name="Mayer K."/>
            <person name="Melkozernov A."/>
            <person name="Murata T."/>
            <person name="Nelson D."/>
            <person name="Pils B."/>
            <person name="Prigge M."/>
            <person name="Reiss B."/>
            <person name="Renner T."/>
            <person name="Rombauts S."/>
            <person name="Rushton P."/>
            <person name="Sanderfoot A."/>
            <person name="Schween G."/>
            <person name="Shiu S.-H."/>
            <person name="Stueber K."/>
            <person name="Theodoulou F.L."/>
            <person name="Tu H."/>
            <person name="Van de Peer Y."/>
            <person name="Verrier P.J."/>
            <person name="Waters E."/>
            <person name="Wood A."/>
            <person name="Yang L."/>
            <person name="Cove D."/>
            <person name="Cuming A."/>
            <person name="Hasebe M."/>
            <person name="Lucas S."/>
            <person name="Mishler D.B."/>
            <person name="Reski R."/>
            <person name="Grigoriev I."/>
            <person name="Quatrano R.S."/>
            <person name="Boore J.L."/>
        </authorList>
    </citation>
    <scope>NUCLEOTIDE SEQUENCE [LARGE SCALE GENOMIC DNA]</scope>
    <source>
        <strain evidence="2 3">cv. Gransden 2004</strain>
    </source>
</reference>
<dbReference type="Proteomes" id="UP000006727">
    <property type="component" value="Chromosome 16"/>
</dbReference>
<evidence type="ECO:0000313" key="1">
    <source>
        <dbReference type="EMBL" id="PNR38030.1"/>
    </source>
</evidence>
<evidence type="ECO:0000313" key="2">
    <source>
        <dbReference type="EnsemblPlants" id="Pp3c16_17674V3.1"/>
    </source>
</evidence>
<protein>
    <submittedName>
        <fullName evidence="1 2">Uncharacterized protein</fullName>
    </submittedName>
</protein>
<dbReference type="InParanoid" id="A0A2K1J919"/>
<reference evidence="1 3" key="2">
    <citation type="journal article" date="2018" name="Plant J.">
        <title>The Physcomitrella patens chromosome-scale assembly reveals moss genome structure and evolution.</title>
        <authorList>
            <person name="Lang D."/>
            <person name="Ullrich K.K."/>
            <person name="Murat F."/>
            <person name="Fuchs J."/>
            <person name="Jenkins J."/>
            <person name="Haas F.B."/>
            <person name="Piednoel M."/>
            <person name="Gundlach H."/>
            <person name="Van Bel M."/>
            <person name="Meyberg R."/>
            <person name="Vives C."/>
            <person name="Morata J."/>
            <person name="Symeonidi A."/>
            <person name="Hiss M."/>
            <person name="Muchero W."/>
            <person name="Kamisugi Y."/>
            <person name="Saleh O."/>
            <person name="Blanc G."/>
            <person name="Decker E.L."/>
            <person name="van Gessel N."/>
            <person name="Grimwood J."/>
            <person name="Hayes R.D."/>
            <person name="Graham S.W."/>
            <person name="Gunter L.E."/>
            <person name="McDaniel S.F."/>
            <person name="Hoernstein S.N.W."/>
            <person name="Larsson A."/>
            <person name="Li F.W."/>
            <person name="Perroud P.F."/>
            <person name="Phillips J."/>
            <person name="Ranjan P."/>
            <person name="Rokshar D.S."/>
            <person name="Rothfels C.J."/>
            <person name="Schneider L."/>
            <person name="Shu S."/>
            <person name="Stevenson D.W."/>
            <person name="Thummler F."/>
            <person name="Tillich M."/>
            <person name="Villarreal Aguilar J.C."/>
            <person name="Widiez T."/>
            <person name="Wong G.K."/>
            <person name="Wymore A."/>
            <person name="Zhang Y."/>
            <person name="Zimmer A.D."/>
            <person name="Quatrano R.S."/>
            <person name="Mayer K.F.X."/>
            <person name="Goodstein D."/>
            <person name="Casacuberta J.M."/>
            <person name="Vandepoele K."/>
            <person name="Reski R."/>
            <person name="Cuming A.C."/>
            <person name="Tuskan G.A."/>
            <person name="Maumus F."/>
            <person name="Salse J."/>
            <person name="Schmutz J."/>
            <person name="Rensing S.A."/>
        </authorList>
    </citation>
    <scope>NUCLEOTIDE SEQUENCE [LARGE SCALE GENOMIC DNA]</scope>
    <source>
        <strain evidence="2 3">cv. Gransden 2004</strain>
    </source>
</reference>
<dbReference type="EnsemblPlants" id="Pp3c16_17674V3.1">
    <property type="protein sequence ID" value="Pp3c16_17674V3.1"/>
    <property type="gene ID" value="Pp3c16_17674"/>
</dbReference>
<name>A0A2K1J919_PHYPA</name>
<keyword evidence="3" id="KW-1185">Reference proteome</keyword>
<dbReference type="EMBL" id="ABEU02000016">
    <property type="protein sequence ID" value="PNR38030.1"/>
    <property type="molecule type" value="Genomic_DNA"/>
</dbReference>
<accession>A0A2K1J919</accession>